<sequence>LWKKYGDVVGVQFGWTNTVILNSYETVKEALVKKSEDFADRPNLPMYQYMMKTAGE</sequence>
<evidence type="ECO:0000256" key="8">
    <source>
        <dbReference type="ARBA" id="ARBA00022824"/>
    </source>
</evidence>
<evidence type="ECO:0000256" key="7">
    <source>
        <dbReference type="ARBA" id="ARBA00022723"/>
    </source>
</evidence>
<evidence type="ECO:0000256" key="11">
    <source>
        <dbReference type="ARBA" id="ARBA00023004"/>
    </source>
</evidence>
<feature type="non-terminal residue" evidence="13">
    <location>
        <position position="56"/>
    </location>
</feature>
<dbReference type="STRING" id="75743.A0A401QJL2"/>
<keyword evidence="14" id="KW-1185">Reference proteome</keyword>
<dbReference type="EMBL" id="BFAA01176689">
    <property type="protein sequence ID" value="GCB85553.1"/>
    <property type="molecule type" value="Genomic_DNA"/>
</dbReference>
<dbReference type="GO" id="GO:0042446">
    <property type="term" value="P:hormone biosynthetic process"/>
    <property type="evidence" value="ECO:0007669"/>
    <property type="project" value="TreeGrafter"/>
</dbReference>
<keyword evidence="10" id="KW-0560">Oxidoreductase</keyword>
<feature type="non-terminal residue" evidence="13">
    <location>
        <position position="1"/>
    </location>
</feature>
<gene>
    <name evidence="13" type="ORF">scyTo_0026263</name>
</gene>
<dbReference type="PRINTS" id="PR00463">
    <property type="entry name" value="EP450I"/>
</dbReference>
<keyword evidence="6" id="KW-0349">Heme</keyword>
<dbReference type="PANTHER" id="PTHR24289">
    <property type="entry name" value="STEROID 17-ALPHA-HYDROXYLASE/17,20 LYASE"/>
    <property type="match status" value="1"/>
</dbReference>
<evidence type="ECO:0000313" key="13">
    <source>
        <dbReference type="EMBL" id="GCB85553.1"/>
    </source>
</evidence>
<keyword evidence="7" id="KW-0479">Metal-binding</keyword>
<dbReference type="SUPFAM" id="SSF48264">
    <property type="entry name" value="Cytochrome P450"/>
    <property type="match status" value="1"/>
</dbReference>
<evidence type="ECO:0000256" key="10">
    <source>
        <dbReference type="ARBA" id="ARBA00023002"/>
    </source>
</evidence>
<comment type="cofactor">
    <cofactor evidence="1">
        <name>heme</name>
        <dbReference type="ChEBI" id="CHEBI:30413"/>
    </cofactor>
</comment>
<evidence type="ECO:0000256" key="12">
    <source>
        <dbReference type="ARBA" id="ARBA00023033"/>
    </source>
</evidence>
<evidence type="ECO:0000256" key="6">
    <source>
        <dbReference type="ARBA" id="ARBA00022617"/>
    </source>
</evidence>
<keyword evidence="8" id="KW-0256">Endoplasmic reticulum</keyword>
<comment type="caution">
    <text evidence="13">The sequence shown here is derived from an EMBL/GenBank/DDBJ whole genome shotgun (WGS) entry which is preliminary data.</text>
</comment>
<keyword evidence="11" id="KW-0408">Iron</keyword>
<dbReference type="PANTHER" id="PTHR24289:SF21">
    <property type="entry name" value="CYTOCHROME P450 1A"/>
    <property type="match status" value="1"/>
</dbReference>
<evidence type="ECO:0000256" key="9">
    <source>
        <dbReference type="ARBA" id="ARBA00022848"/>
    </source>
</evidence>
<accession>A0A401QJL2</accession>
<evidence type="ECO:0000256" key="2">
    <source>
        <dbReference type="ARBA" id="ARBA00004174"/>
    </source>
</evidence>
<dbReference type="InterPro" id="IPR036396">
    <property type="entry name" value="Cyt_P450_sf"/>
</dbReference>
<evidence type="ECO:0000313" key="14">
    <source>
        <dbReference type="Proteomes" id="UP000288216"/>
    </source>
</evidence>
<dbReference type="GO" id="GO:0020037">
    <property type="term" value="F:heme binding"/>
    <property type="evidence" value="ECO:0007669"/>
    <property type="project" value="InterPro"/>
</dbReference>
<organism evidence="13 14">
    <name type="scientific">Scyliorhinus torazame</name>
    <name type="common">Cloudy catshark</name>
    <name type="synonym">Catulus torazame</name>
    <dbReference type="NCBI Taxonomy" id="75743"/>
    <lineage>
        <taxon>Eukaryota</taxon>
        <taxon>Metazoa</taxon>
        <taxon>Chordata</taxon>
        <taxon>Craniata</taxon>
        <taxon>Vertebrata</taxon>
        <taxon>Chondrichthyes</taxon>
        <taxon>Elasmobranchii</taxon>
        <taxon>Galeomorphii</taxon>
        <taxon>Galeoidea</taxon>
        <taxon>Carcharhiniformes</taxon>
        <taxon>Scyliorhinidae</taxon>
        <taxon>Scyliorhinus</taxon>
    </lineage>
</organism>
<dbReference type="GO" id="GO:0042448">
    <property type="term" value="P:progesterone metabolic process"/>
    <property type="evidence" value="ECO:0007669"/>
    <property type="project" value="TreeGrafter"/>
</dbReference>
<reference evidence="13 14" key="1">
    <citation type="journal article" date="2018" name="Nat. Ecol. Evol.">
        <title>Shark genomes provide insights into elasmobranch evolution and the origin of vertebrates.</title>
        <authorList>
            <person name="Hara Y"/>
            <person name="Yamaguchi K"/>
            <person name="Onimaru K"/>
            <person name="Kadota M"/>
            <person name="Koyanagi M"/>
            <person name="Keeley SD"/>
            <person name="Tatsumi K"/>
            <person name="Tanaka K"/>
            <person name="Motone F"/>
            <person name="Kageyama Y"/>
            <person name="Nozu R"/>
            <person name="Adachi N"/>
            <person name="Nishimura O"/>
            <person name="Nakagawa R"/>
            <person name="Tanegashima C"/>
            <person name="Kiyatake I"/>
            <person name="Matsumoto R"/>
            <person name="Murakumo K"/>
            <person name="Nishida K"/>
            <person name="Terakita A"/>
            <person name="Kuratani S"/>
            <person name="Sato K"/>
            <person name="Hyodo S Kuraku.S."/>
        </authorList>
    </citation>
    <scope>NUCLEOTIDE SEQUENCE [LARGE SCALE GENOMIC DNA]</scope>
</reference>
<protein>
    <recommendedName>
        <fullName evidence="5">unspecific monooxygenase</fullName>
        <ecNumber evidence="5">1.14.14.1</ecNumber>
    </recommendedName>
</protein>
<dbReference type="Pfam" id="PF00067">
    <property type="entry name" value="p450"/>
    <property type="match status" value="1"/>
</dbReference>
<keyword evidence="9" id="KW-0492">Microsome</keyword>
<dbReference type="OrthoDB" id="1055148at2759"/>
<dbReference type="AlphaFoldDB" id="A0A401QJL2"/>
<dbReference type="GO" id="GO:0005506">
    <property type="term" value="F:iron ion binding"/>
    <property type="evidence" value="ECO:0007669"/>
    <property type="project" value="InterPro"/>
</dbReference>
<evidence type="ECO:0000256" key="4">
    <source>
        <dbReference type="ARBA" id="ARBA00010617"/>
    </source>
</evidence>
<dbReference type="InterPro" id="IPR001128">
    <property type="entry name" value="Cyt_P450"/>
</dbReference>
<evidence type="ECO:0000256" key="1">
    <source>
        <dbReference type="ARBA" id="ARBA00001971"/>
    </source>
</evidence>
<dbReference type="EC" id="1.14.14.1" evidence="5"/>
<evidence type="ECO:0000256" key="5">
    <source>
        <dbReference type="ARBA" id="ARBA00012109"/>
    </source>
</evidence>
<dbReference type="Gene3D" id="1.10.630.10">
    <property type="entry name" value="Cytochrome P450"/>
    <property type="match status" value="1"/>
</dbReference>
<dbReference type="GO" id="GO:0004508">
    <property type="term" value="F:steroid 17-alpha-monooxygenase activity"/>
    <property type="evidence" value="ECO:0007669"/>
    <property type="project" value="TreeGrafter"/>
</dbReference>
<evidence type="ECO:0000256" key="3">
    <source>
        <dbReference type="ARBA" id="ARBA00004406"/>
    </source>
</evidence>
<dbReference type="InterPro" id="IPR002401">
    <property type="entry name" value="Cyt_P450_E_grp-I"/>
</dbReference>
<comment type="similarity">
    <text evidence="4">Belongs to the cytochrome P450 family.</text>
</comment>
<proteinExistence type="inferred from homology"/>
<name>A0A401QJL2_SCYTO</name>
<dbReference type="GO" id="GO:0005789">
    <property type="term" value="C:endoplasmic reticulum membrane"/>
    <property type="evidence" value="ECO:0007669"/>
    <property type="project" value="UniProtKB-SubCell"/>
</dbReference>
<dbReference type="Proteomes" id="UP000288216">
    <property type="component" value="Unassembled WGS sequence"/>
</dbReference>
<keyword evidence="12" id="KW-0503">Monooxygenase</keyword>
<comment type="subcellular location">
    <subcellularLocation>
        <location evidence="3">Endoplasmic reticulum membrane</location>
        <topology evidence="3">Peripheral membrane protein</topology>
    </subcellularLocation>
    <subcellularLocation>
        <location evidence="2">Microsome membrane</location>
        <topology evidence="2">Peripheral membrane protein</topology>
    </subcellularLocation>
</comment>